<sequence>MNEELEAMEVNRTWTIESLPPGKNVVGCKWVYTIKYKADGSIERYKAQLVAKGFTQQEGVDFTDTFSPVAKLASVKLLLGLSAIKGWSLSQMDVSNAFLHSDLDEEIYMSLPQGYTPASGTLPPNPVCRLRKSIYGLKQASRQWYHCLSAVLFKAGYQQSQADNTLFVQESGAKFTAVLVYVDDIMIASNSDSEMAALKGFLHSEFKIKDLGPLRFFLGLEVARTSARISVCQRKYALSLLADTGLLACKPSSVPMDPVVKLSKDTGVALEDPTSYRALVGRLLYLTITRPDITFAVHCLSQFMHSPTVIHLQAAYKILKYIKNNPGQGLFYSASSELCLNAFTDSDYATCPDTRRSITGYCVYLGQSLITWKSKKQDVVSRSSTEAEYRSMAHTTCELLWLQQVLTDLKIEVVTTAKLFCDNKSVMHIATNPVFHERTKHIEVDCHTIREQVKKGFILLMHVNTSDQHADILTKPLHPGPFYSLLNRMSISSLFSSRECSDSVT</sequence>
<name>A0A6D2ISQ4_9BRAS</name>
<evidence type="ECO:0000313" key="2">
    <source>
        <dbReference type="EMBL" id="CAA7032147.1"/>
    </source>
</evidence>
<accession>A0A6D2ISQ4</accession>
<gene>
    <name evidence="2" type="ORF">MERR_LOCUS19382</name>
</gene>
<dbReference type="InterPro" id="IPR013103">
    <property type="entry name" value="RVT_2"/>
</dbReference>
<protein>
    <recommendedName>
        <fullName evidence="1">Reverse transcriptase Ty1/copia-type domain-containing protein</fullName>
    </recommendedName>
</protein>
<proteinExistence type="predicted"/>
<dbReference type="EMBL" id="CACVBM020001118">
    <property type="protein sequence ID" value="CAA7032147.1"/>
    <property type="molecule type" value="Genomic_DNA"/>
</dbReference>
<dbReference type="PANTHER" id="PTHR11439:SF494">
    <property type="entry name" value="CYSTEINE-RICH RLK (RECEPTOR-LIKE PROTEIN KINASE) 8"/>
    <property type="match status" value="1"/>
</dbReference>
<dbReference type="PANTHER" id="PTHR11439">
    <property type="entry name" value="GAG-POL-RELATED RETROTRANSPOSON"/>
    <property type="match status" value="1"/>
</dbReference>
<evidence type="ECO:0000259" key="1">
    <source>
        <dbReference type="Pfam" id="PF07727"/>
    </source>
</evidence>
<evidence type="ECO:0000313" key="3">
    <source>
        <dbReference type="Proteomes" id="UP000467841"/>
    </source>
</evidence>
<comment type="caution">
    <text evidence="2">The sequence shown here is derived from an EMBL/GenBank/DDBJ whole genome shotgun (WGS) entry which is preliminary data.</text>
</comment>
<dbReference type="OrthoDB" id="1106744at2759"/>
<keyword evidence="3" id="KW-1185">Reference proteome</keyword>
<dbReference type="CDD" id="cd09272">
    <property type="entry name" value="RNase_HI_RT_Ty1"/>
    <property type="match status" value="1"/>
</dbReference>
<dbReference type="SUPFAM" id="SSF56672">
    <property type="entry name" value="DNA/RNA polymerases"/>
    <property type="match status" value="1"/>
</dbReference>
<reference evidence="2" key="1">
    <citation type="submission" date="2020-01" db="EMBL/GenBank/DDBJ databases">
        <authorList>
            <person name="Mishra B."/>
        </authorList>
    </citation>
    <scope>NUCLEOTIDE SEQUENCE [LARGE SCALE GENOMIC DNA]</scope>
</reference>
<feature type="domain" description="Reverse transcriptase Ty1/copia-type" evidence="1">
    <location>
        <begin position="11"/>
        <end position="256"/>
    </location>
</feature>
<organism evidence="2 3">
    <name type="scientific">Microthlaspi erraticum</name>
    <dbReference type="NCBI Taxonomy" id="1685480"/>
    <lineage>
        <taxon>Eukaryota</taxon>
        <taxon>Viridiplantae</taxon>
        <taxon>Streptophyta</taxon>
        <taxon>Embryophyta</taxon>
        <taxon>Tracheophyta</taxon>
        <taxon>Spermatophyta</taxon>
        <taxon>Magnoliopsida</taxon>
        <taxon>eudicotyledons</taxon>
        <taxon>Gunneridae</taxon>
        <taxon>Pentapetalae</taxon>
        <taxon>rosids</taxon>
        <taxon>malvids</taxon>
        <taxon>Brassicales</taxon>
        <taxon>Brassicaceae</taxon>
        <taxon>Coluteocarpeae</taxon>
        <taxon>Microthlaspi</taxon>
    </lineage>
</organism>
<dbReference type="AlphaFoldDB" id="A0A6D2ISQ4"/>
<dbReference type="Proteomes" id="UP000467841">
    <property type="component" value="Unassembled WGS sequence"/>
</dbReference>
<dbReference type="InterPro" id="IPR043502">
    <property type="entry name" value="DNA/RNA_pol_sf"/>
</dbReference>
<dbReference type="Pfam" id="PF07727">
    <property type="entry name" value="RVT_2"/>
    <property type="match status" value="1"/>
</dbReference>